<protein>
    <submittedName>
        <fullName evidence="1">Uncharacterized protein</fullName>
    </submittedName>
</protein>
<sequence length="152" mass="15856">MAIEPQHTQIKETAFALARKFGWALEYNGGLELDGEFLDDADLSVERTEDGVQVEYVLNISYADSTAYGYTLTREAASAPSSAFGAGAFGQDAGSQAPAPSSFGAGASFGLGSFATGGLPGENAVTLAEKYYITTLAELIEAVEEKLNALAL</sequence>
<organism evidence="1 2">
    <name type="scientific">Candidatus Rothia avicola</name>
    <dbReference type="NCBI Taxonomy" id="2840478"/>
    <lineage>
        <taxon>Bacteria</taxon>
        <taxon>Bacillati</taxon>
        <taxon>Actinomycetota</taxon>
        <taxon>Actinomycetes</taxon>
        <taxon>Micrococcales</taxon>
        <taxon>Micrococcaceae</taxon>
        <taxon>Rothia</taxon>
    </lineage>
</organism>
<dbReference type="EMBL" id="DXCN01000048">
    <property type="protein sequence ID" value="HIY95267.1"/>
    <property type="molecule type" value="Genomic_DNA"/>
</dbReference>
<reference evidence="1" key="1">
    <citation type="journal article" date="2021" name="PeerJ">
        <title>Extensive microbial diversity within the chicken gut microbiome revealed by metagenomics and culture.</title>
        <authorList>
            <person name="Gilroy R."/>
            <person name="Ravi A."/>
            <person name="Getino M."/>
            <person name="Pursley I."/>
            <person name="Horton D.L."/>
            <person name="Alikhan N.F."/>
            <person name="Baker D."/>
            <person name="Gharbi K."/>
            <person name="Hall N."/>
            <person name="Watson M."/>
            <person name="Adriaenssens E.M."/>
            <person name="Foster-Nyarko E."/>
            <person name="Jarju S."/>
            <person name="Secka A."/>
            <person name="Antonio M."/>
            <person name="Oren A."/>
            <person name="Chaudhuri R.R."/>
            <person name="La Ragione R."/>
            <person name="Hildebrand F."/>
            <person name="Pallen M.J."/>
        </authorList>
    </citation>
    <scope>NUCLEOTIDE SEQUENCE</scope>
    <source>
        <strain evidence="1">ChiHjej12B11-9195</strain>
    </source>
</reference>
<comment type="caution">
    <text evidence="1">The sequence shown here is derived from an EMBL/GenBank/DDBJ whole genome shotgun (WGS) entry which is preliminary data.</text>
</comment>
<dbReference type="AlphaFoldDB" id="A0A9D2CR57"/>
<name>A0A9D2CR57_9MICC</name>
<gene>
    <name evidence="1" type="ORF">H9821_06345</name>
</gene>
<proteinExistence type="predicted"/>
<dbReference type="Proteomes" id="UP000824134">
    <property type="component" value="Unassembled WGS sequence"/>
</dbReference>
<evidence type="ECO:0000313" key="2">
    <source>
        <dbReference type="Proteomes" id="UP000824134"/>
    </source>
</evidence>
<accession>A0A9D2CR57</accession>
<reference evidence="1" key="2">
    <citation type="submission" date="2021-04" db="EMBL/GenBank/DDBJ databases">
        <authorList>
            <person name="Gilroy R."/>
        </authorList>
    </citation>
    <scope>NUCLEOTIDE SEQUENCE</scope>
    <source>
        <strain evidence="1">ChiHjej12B11-9195</strain>
    </source>
</reference>
<evidence type="ECO:0000313" key="1">
    <source>
        <dbReference type="EMBL" id="HIY95267.1"/>
    </source>
</evidence>